<comment type="function">
    <text evidence="5 7">The electron transfer flavoprotein serves as a specific electron acceptor for several dehydrogenases, including five acyl-CoA dehydrogenases, glutaryl-CoA and sarcosine dehydrogenase. It transfers the electrons to the main mitochondrial respiratory chain via ETF-ubiquinone oxidoreductase (ETF dehydrogenase).</text>
</comment>
<dbReference type="InterPro" id="IPR033948">
    <property type="entry name" value="ETF_beta_N"/>
</dbReference>
<evidence type="ECO:0000256" key="3">
    <source>
        <dbReference type="ARBA" id="ARBA00022448"/>
    </source>
</evidence>
<dbReference type="AlphaFoldDB" id="A0AAV9U9K4"/>
<dbReference type="InterPro" id="IPR014729">
    <property type="entry name" value="Rossmann-like_a/b/a_fold"/>
</dbReference>
<dbReference type="PANTHER" id="PTHR21294">
    <property type="entry name" value="ELECTRON TRANSFER FLAVOPROTEIN BETA-SUBUNIT"/>
    <property type="match status" value="1"/>
</dbReference>
<evidence type="ECO:0000256" key="4">
    <source>
        <dbReference type="ARBA" id="ARBA00022982"/>
    </source>
</evidence>
<comment type="caution">
    <text evidence="9">The sequence shown here is derived from an EMBL/GenBank/DDBJ whole genome shotgun (WGS) entry which is preliminary data.</text>
</comment>
<dbReference type="GO" id="GO:0033539">
    <property type="term" value="P:fatty acid beta-oxidation using acyl-CoA dehydrogenase"/>
    <property type="evidence" value="ECO:0007669"/>
    <property type="project" value="TreeGrafter"/>
</dbReference>
<dbReference type="GO" id="GO:0009063">
    <property type="term" value="P:amino acid catabolic process"/>
    <property type="evidence" value="ECO:0007669"/>
    <property type="project" value="TreeGrafter"/>
</dbReference>
<organism evidence="9 10">
    <name type="scientific">Orbilia brochopaga</name>
    <dbReference type="NCBI Taxonomy" id="3140254"/>
    <lineage>
        <taxon>Eukaryota</taxon>
        <taxon>Fungi</taxon>
        <taxon>Dikarya</taxon>
        <taxon>Ascomycota</taxon>
        <taxon>Pezizomycotina</taxon>
        <taxon>Orbiliomycetes</taxon>
        <taxon>Orbiliales</taxon>
        <taxon>Orbiliaceae</taxon>
        <taxon>Orbilia</taxon>
    </lineage>
</organism>
<comment type="similarity">
    <text evidence="2 7">Belongs to the ETF beta-subunit/FixA family.</text>
</comment>
<dbReference type="Proteomes" id="UP001375240">
    <property type="component" value="Unassembled WGS sequence"/>
</dbReference>
<dbReference type="GO" id="GO:0005759">
    <property type="term" value="C:mitochondrial matrix"/>
    <property type="evidence" value="ECO:0007669"/>
    <property type="project" value="UniProtKB-SubCell"/>
</dbReference>
<evidence type="ECO:0000256" key="5">
    <source>
        <dbReference type="ARBA" id="ARBA00025416"/>
    </source>
</evidence>
<comment type="subunit">
    <text evidence="7">Heterodimer of an alpha and a beta subunit.</text>
</comment>
<proteinExistence type="inferred from homology"/>
<comment type="subcellular location">
    <subcellularLocation>
        <location evidence="1 7">Mitochondrion matrix</location>
    </subcellularLocation>
</comment>
<dbReference type="CDD" id="cd01714">
    <property type="entry name" value="ETF_beta"/>
    <property type="match status" value="1"/>
</dbReference>
<dbReference type="Gene3D" id="3.40.50.620">
    <property type="entry name" value="HUPs"/>
    <property type="match status" value="1"/>
</dbReference>
<dbReference type="FunFam" id="3.40.50.620:FF:000011">
    <property type="entry name" value="Electron transfer flavoprotein subunit beta"/>
    <property type="match status" value="1"/>
</dbReference>
<dbReference type="PANTHER" id="PTHR21294:SF8">
    <property type="entry name" value="ELECTRON TRANSFER FLAVOPROTEIN SUBUNIT BETA"/>
    <property type="match status" value="1"/>
</dbReference>
<dbReference type="InterPro" id="IPR012255">
    <property type="entry name" value="ETF_b"/>
</dbReference>
<dbReference type="SMART" id="SM00893">
    <property type="entry name" value="ETF"/>
    <property type="match status" value="1"/>
</dbReference>
<evidence type="ECO:0000256" key="6">
    <source>
        <dbReference type="ARBA" id="ARBA00070315"/>
    </source>
</evidence>
<reference evidence="9 10" key="1">
    <citation type="submission" date="2019-10" db="EMBL/GenBank/DDBJ databases">
        <authorList>
            <person name="Palmer J.M."/>
        </authorList>
    </citation>
    <scope>NUCLEOTIDE SEQUENCE [LARGE SCALE GENOMIC DNA]</scope>
    <source>
        <strain evidence="9 10">TWF696</strain>
    </source>
</reference>
<evidence type="ECO:0000313" key="10">
    <source>
        <dbReference type="Proteomes" id="UP001375240"/>
    </source>
</evidence>
<evidence type="ECO:0000256" key="1">
    <source>
        <dbReference type="ARBA" id="ARBA00004305"/>
    </source>
</evidence>
<gene>
    <name evidence="9" type="ORF">TWF696_001685</name>
</gene>
<evidence type="ECO:0000256" key="2">
    <source>
        <dbReference type="ARBA" id="ARBA00007557"/>
    </source>
</evidence>
<feature type="domain" description="Electron transfer flavoprotein alpha/beta-subunit N-terminal" evidence="8">
    <location>
        <begin position="26"/>
        <end position="220"/>
    </location>
</feature>
<dbReference type="GO" id="GO:0009055">
    <property type="term" value="F:electron transfer activity"/>
    <property type="evidence" value="ECO:0007669"/>
    <property type="project" value="InterPro"/>
</dbReference>
<evidence type="ECO:0000259" key="8">
    <source>
        <dbReference type="SMART" id="SM00893"/>
    </source>
</evidence>
<keyword evidence="10" id="KW-1185">Reference proteome</keyword>
<comment type="cofactor">
    <cofactor evidence="7">
        <name>AMP</name>
        <dbReference type="ChEBI" id="CHEBI:456215"/>
    </cofactor>
    <text evidence="7">Binds 1 AMP per subunit.</text>
</comment>
<keyword evidence="7" id="KW-0496">Mitochondrion</keyword>
<dbReference type="PIRSF" id="PIRSF000090">
    <property type="entry name" value="Beta-ETF"/>
    <property type="match status" value="1"/>
</dbReference>
<dbReference type="SUPFAM" id="SSF52402">
    <property type="entry name" value="Adenine nucleotide alpha hydrolases-like"/>
    <property type="match status" value="1"/>
</dbReference>
<evidence type="ECO:0000313" key="9">
    <source>
        <dbReference type="EMBL" id="KAK6336118.1"/>
    </source>
</evidence>
<protein>
    <recommendedName>
        <fullName evidence="6 7">Probable electron transfer flavoprotein subunit beta</fullName>
    </recommendedName>
</protein>
<sequence length="257" mass="28122">MTSLRILVPIKRAIDYAVRPRVNAAQTAVETAGVRHSMNPFDEISVEEAVLLREKHSPKTVEDIVAVSIGPPKTVEALRTAMAIGCDRSVHVEIPEKADMLEPLQAAKILKQVVDREKPNLIIMGKQSIDDDFSQTGQMLAGLLGWGQAYGASEISVDGDTLTVKREVEGGTDVVKGKLPMVVMADLRLNTPRFATLPNIMKAKKKKIDKLKLEDFKERAENRLKTLKVAEPPTRQGGGKVENVDGLISKLKELGAL</sequence>
<dbReference type="Pfam" id="PF01012">
    <property type="entry name" value="ETF"/>
    <property type="match status" value="1"/>
</dbReference>
<evidence type="ECO:0000256" key="7">
    <source>
        <dbReference type="PIRNR" id="PIRNR000090"/>
    </source>
</evidence>
<accession>A0AAV9U9K4</accession>
<dbReference type="EMBL" id="JAVHNQ010000011">
    <property type="protein sequence ID" value="KAK6336118.1"/>
    <property type="molecule type" value="Genomic_DNA"/>
</dbReference>
<keyword evidence="4 7" id="KW-0249">Electron transport</keyword>
<dbReference type="InterPro" id="IPR014730">
    <property type="entry name" value="ETF_a/b_N"/>
</dbReference>
<comment type="cofactor">
    <cofactor evidence="7">
        <name>FAD</name>
        <dbReference type="ChEBI" id="CHEBI:57692"/>
    </cofactor>
    <text evidence="7">Binds 1 FAD per dimer.</text>
</comment>
<keyword evidence="3 7" id="KW-0813">Transport</keyword>
<name>A0AAV9U9K4_9PEZI</name>